<dbReference type="EMBL" id="BDQV01000608">
    <property type="protein sequence ID" value="GAY66707.1"/>
    <property type="molecule type" value="Genomic_DNA"/>
</dbReference>
<evidence type="ECO:0000313" key="2">
    <source>
        <dbReference type="Proteomes" id="UP000236630"/>
    </source>
</evidence>
<comment type="caution">
    <text evidence="1">The sequence shown here is derived from an EMBL/GenBank/DDBJ whole genome shotgun (WGS) entry which is preliminary data.</text>
</comment>
<gene>
    <name evidence="1" type="ORF">CUMW_250930</name>
</gene>
<dbReference type="AlphaFoldDB" id="A0A2H5QQ06"/>
<sequence length="72" mass="8244">MIMFTSPILCEVRMSSLTHVLSRKTLPHAILVWAYDKNLVTKGEFVTLVQSGAQPIWRQESTHHIQVRKVQG</sequence>
<name>A0A2H5QQ06_CITUN</name>
<keyword evidence="2" id="KW-1185">Reference proteome</keyword>
<evidence type="ECO:0000313" key="1">
    <source>
        <dbReference type="EMBL" id="GAY66707.1"/>
    </source>
</evidence>
<proteinExistence type="predicted"/>
<reference evidence="1 2" key="1">
    <citation type="journal article" date="2017" name="Front. Genet.">
        <title>Draft sequencing of the heterozygous diploid genome of Satsuma (Citrus unshiu Marc.) using a hybrid assembly approach.</title>
        <authorList>
            <person name="Shimizu T."/>
            <person name="Tanizawa Y."/>
            <person name="Mochizuki T."/>
            <person name="Nagasaki H."/>
            <person name="Yoshioka T."/>
            <person name="Toyoda A."/>
            <person name="Fujiyama A."/>
            <person name="Kaminuma E."/>
            <person name="Nakamura Y."/>
        </authorList>
    </citation>
    <scope>NUCLEOTIDE SEQUENCE [LARGE SCALE GENOMIC DNA]</scope>
    <source>
        <strain evidence="2">cv. Miyagawa wase</strain>
    </source>
</reference>
<organism evidence="1 2">
    <name type="scientific">Citrus unshiu</name>
    <name type="common">Satsuma mandarin</name>
    <name type="synonym">Citrus nobilis var. unshiu</name>
    <dbReference type="NCBI Taxonomy" id="55188"/>
    <lineage>
        <taxon>Eukaryota</taxon>
        <taxon>Viridiplantae</taxon>
        <taxon>Streptophyta</taxon>
        <taxon>Embryophyta</taxon>
        <taxon>Tracheophyta</taxon>
        <taxon>Spermatophyta</taxon>
        <taxon>Magnoliopsida</taxon>
        <taxon>eudicotyledons</taxon>
        <taxon>Gunneridae</taxon>
        <taxon>Pentapetalae</taxon>
        <taxon>rosids</taxon>
        <taxon>malvids</taxon>
        <taxon>Sapindales</taxon>
        <taxon>Rutaceae</taxon>
        <taxon>Aurantioideae</taxon>
        <taxon>Citrus</taxon>
    </lineage>
</organism>
<dbReference type="Proteomes" id="UP000236630">
    <property type="component" value="Unassembled WGS sequence"/>
</dbReference>
<protein>
    <submittedName>
        <fullName evidence="1">Uncharacterized protein</fullName>
    </submittedName>
</protein>
<accession>A0A2H5QQ06</accession>